<dbReference type="RefSeq" id="WP_113692908.1">
    <property type="nucleotide sequence ID" value="NZ_CP015163.1"/>
</dbReference>
<evidence type="ECO:0000313" key="2">
    <source>
        <dbReference type="EMBL" id="AXB43673.1"/>
    </source>
</evidence>
<evidence type="ECO:0000313" key="3">
    <source>
        <dbReference type="Proteomes" id="UP000250434"/>
    </source>
</evidence>
<feature type="compositionally biased region" description="Low complexity" evidence="1">
    <location>
        <begin position="118"/>
        <end position="136"/>
    </location>
</feature>
<organism evidence="2 3">
    <name type="scientific">Amycolatopsis albispora</name>
    <dbReference type="NCBI Taxonomy" id="1804986"/>
    <lineage>
        <taxon>Bacteria</taxon>
        <taxon>Bacillati</taxon>
        <taxon>Actinomycetota</taxon>
        <taxon>Actinomycetes</taxon>
        <taxon>Pseudonocardiales</taxon>
        <taxon>Pseudonocardiaceae</taxon>
        <taxon>Amycolatopsis</taxon>
    </lineage>
</organism>
<gene>
    <name evidence="2" type="ORF">A4R43_14930</name>
</gene>
<reference evidence="2 3" key="1">
    <citation type="submission" date="2016-04" db="EMBL/GenBank/DDBJ databases">
        <title>Complete genome sequence and analysis of deep-sea sediment isolate, Amycolatopsis sp. WP1.</title>
        <authorList>
            <person name="Wang H."/>
            <person name="Chen S."/>
            <person name="Wu Q."/>
        </authorList>
    </citation>
    <scope>NUCLEOTIDE SEQUENCE [LARGE SCALE GENOMIC DNA]</scope>
    <source>
        <strain evidence="2 3">WP1</strain>
    </source>
</reference>
<proteinExistence type="predicted"/>
<dbReference type="Proteomes" id="UP000250434">
    <property type="component" value="Chromosome"/>
</dbReference>
<dbReference type="EMBL" id="CP015163">
    <property type="protein sequence ID" value="AXB43673.1"/>
    <property type="molecule type" value="Genomic_DNA"/>
</dbReference>
<dbReference type="OrthoDB" id="3624684at2"/>
<accession>A0A344L6J9</accession>
<dbReference type="AlphaFoldDB" id="A0A344L6J9"/>
<keyword evidence="3" id="KW-1185">Reference proteome</keyword>
<evidence type="ECO:0000256" key="1">
    <source>
        <dbReference type="SAM" id="MobiDB-lite"/>
    </source>
</evidence>
<dbReference type="KEGG" id="aab:A4R43_14930"/>
<feature type="region of interest" description="Disordered" evidence="1">
    <location>
        <begin position="116"/>
        <end position="173"/>
    </location>
</feature>
<sequence length="291" mass="31430">MTSPPHREPRQRAARTLHRRIHGPLPAAQSWRRAAANRALRPATLWPFADAEPLPGTARLAGWLARTIITLVTTYTRPGDRVLLLTPPAGTPGPRRSAHPYSGLTEAVWTITRLGRSTDTATAEPAPADPPNHADATLAESVSGRRLHQPAEHGSADPNTDPVRHHHGSGHRPEGAFALTITAVEPHATDWLARTDWTSLLTQRGLVAVVTHSDLADQRLLDPQPAIVNTLGEHGLRLADHIAVLDAPLPAPAAHPSRPDTGPVRRVHHDLLLFTRPAASEADEQTENPDA</sequence>
<name>A0A344L6J9_9PSEU</name>
<protein>
    <submittedName>
        <fullName evidence="2">Uncharacterized protein</fullName>
    </submittedName>
</protein>